<evidence type="ECO:0000313" key="4">
    <source>
        <dbReference type="Proteomes" id="UP000039046"/>
    </source>
</evidence>
<dbReference type="InterPro" id="IPR000073">
    <property type="entry name" value="AB_hydrolase_1"/>
</dbReference>
<dbReference type="SUPFAM" id="SSF53474">
    <property type="entry name" value="alpha/beta-Hydrolases"/>
    <property type="match status" value="1"/>
</dbReference>
<name>A0A0A1T9L3_9HYPO</name>
<dbReference type="AlphaFoldDB" id="A0A0A1T9L3"/>
<evidence type="ECO:0000256" key="1">
    <source>
        <dbReference type="ARBA" id="ARBA00029464"/>
    </source>
</evidence>
<protein>
    <recommendedName>
        <fullName evidence="2">AB hydrolase-1 domain-containing protein</fullName>
    </recommendedName>
</protein>
<dbReference type="InterPro" id="IPR029058">
    <property type="entry name" value="AB_hydrolase_fold"/>
</dbReference>
<dbReference type="InterPro" id="IPR051411">
    <property type="entry name" value="Polyketide_trans_af380"/>
</dbReference>
<feature type="domain" description="AB hydrolase-1" evidence="2">
    <location>
        <begin position="36"/>
        <end position="292"/>
    </location>
</feature>
<gene>
    <name evidence="3" type="ORF">VHEMI03013</name>
</gene>
<dbReference type="Gene3D" id="3.40.50.1820">
    <property type="entry name" value="alpha/beta hydrolase"/>
    <property type="match status" value="1"/>
</dbReference>
<dbReference type="PANTHER" id="PTHR47751:SF2">
    <property type="entry name" value="DLTD N-TERMINAL DOMAIN PROTEIN (AFU_ORTHOLOGUE AFUA_8G00380)-RELATED"/>
    <property type="match status" value="1"/>
</dbReference>
<dbReference type="OrthoDB" id="2498029at2759"/>
<dbReference type="EMBL" id="CDHN01000001">
    <property type="protein sequence ID" value="CEJ82977.1"/>
    <property type="molecule type" value="Genomic_DNA"/>
</dbReference>
<evidence type="ECO:0000259" key="2">
    <source>
        <dbReference type="Pfam" id="PF00561"/>
    </source>
</evidence>
<accession>A0A0A1T9L3</accession>
<dbReference type="Pfam" id="PF00561">
    <property type="entry name" value="Abhydrolase_1"/>
    <property type="match status" value="1"/>
</dbReference>
<dbReference type="PANTHER" id="PTHR47751">
    <property type="entry name" value="SUPERFAMILY HYDROLASE, PUTATIVE (AFU_ORTHOLOGUE AFUA_2G16580)-RELATED"/>
    <property type="match status" value="1"/>
</dbReference>
<keyword evidence="4" id="KW-1185">Reference proteome</keyword>
<dbReference type="Proteomes" id="UP000039046">
    <property type="component" value="Unassembled WGS sequence"/>
</dbReference>
<sequence length="311" mass="34662">MVSGRWNRVEFTTYDGLKLRGNWFESPSAVGTATSPAIIMTQGLALLKEHYLQNWAKRFQDAGFHVLIYDHRNFGDSEGYPRCEADLERQADDYSDAVSYVRGLNGVNPDKVFLWGICHAGGAAGTAAALDRRIAGVILMMPSLSGKFDYDNWPARYREKYEATRQLGRDAADNKADFVRFWPTSAADRAGQGESMLTDDVSYNWVQGASRLTDEGGSTFDNKLAVTSLHSIFRARPGAYFPEISPTPVLFLAATDDPLSTDFETQAKTYSAMGEPKEFVALNGGHLSNYFGEQFEVGLHAMLQWLQKYSR</sequence>
<organism evidence="3 4">
    <name type="scientific">[Torrubiella] hemipterigena</name>
    <dbReference type="NCBI Taxonomy" id="1531966"/>
    <lineage>
        <taxon>Eukaryota</taxon>
        <taxon>Fungi</taxon>
        <taxon>Dikarya</taxon>
        <taxon>Ascomycota</taxon>
        <taxon>Pezizomycotina</taxon>
        <taxon>Sordariomycetes</taxon>
        <taxon>Hypocreomycetidae</taxon>
        <taxon>Hypocreales</taxon>
        <taxon>Clavicipitaceae</taxon>
        <taxon>Clavicipitaceae incertae sedis</taxon>
        <taxon>'Torrubiella' clade</taxon>
    </lineage>
</organism>
<evidence type="ECO:0000313" key="3">
    <source>
        <dbReference type="EMBL" id="CEJ82977.1"/>
    </source>
</evidence>
<comment type="similarity">
    <text evidence="1">Belongs to the polyketide transferase af380 family.</text>
</comment>
<reference evidence="3 4" key="1">
    <citation type="journal article" date="2015" name="Genome Announc.">
        <title>Draft Genome Sequence and Gene Annotation of the Entomopathogenic Fungus Verticillium hemipterigenum.</title>
        <authorList>
            <person name="Horn F."/>
            <person name="Habel A."/>
            <person name="Scharf D.H."/>
            <person name="Dworschak J."/>
            <person name="Brakhage A.A."/>
            <person name="Guthke R."/>
            <person name="Hertweck C."/>
            <person name="Linde J."/>
        </authorList>
    </citation>
    <scope>NUCLEOTIDE SEQUENCE [LARGE SCALE GENOMIC DNA]</scope>
</reference>
<proteinExistence type="inferred from homology"/>
<dbReference type="Gene3D" id="1.10.10.800">
    <property type="match status" value="1"/>
</dbReference>
<dbReference type="HOGENOM" id="CLU_048587_1_1_1"/>